<organism evidence="2 3">
    <name type="scientific">Brevifollis gellanilyticus</name>
    <dbReference type="NCBI Taxonomy" id="748831"/>
    <lineage>
        <taxon>Bacteria</taxon>
        <taxon>Pseudomonadati</taxon>
        <taxon>Verrucomicrobiota</taxon>
        <taxon>Verrucomicrobiia</taxon>
        <taxon>Verrucomicrobiales</taxon>
        <taxon>Verrucomicrobiaceae</taxon>
    </lineage>
</organism>
<feature type="transmembrane region" description="Helical" evidence="1">
    <location>
        <begin position="39"/>
        <end position="58"/>
    </location>
</feature>
<dbReference type="EMBL" id="BKAG01000045">
    <property type="protein sequence ID" value="GEP45266.1"/>
    <property type="molecule type" value="Genomic_DNA"/>
</dbReference>
<sequence length="113" mass="12664">MELLMSAVVEATLVEPFTMSLDYPEYVELKKRKRWFLALLWRLGDIGYYVGLLGALIGPLSLLGGFTSRWMRSEPTGSFWGAVLCVLTVFAGFVLLLVLSGELKAYALKRGRE</sequence>
<protein>
    <submittedName>
        <fullName evidence="2">Uncharacterized protein</fullName>
    </submittedName>
</protein>
<proteinExistence type="predicted"/>
<evidence type="ECO:0000256" key="1">
    <source>
        <dbReference type="SAM" id="Phobius"/>
    </source>
</evidence>
<reference evidence="2 3" key="1">
    <citation type="submission" date="2019-07" db="EMBL/GenBank/DDBJ databases">
        <title>Whole genome shotgun sequence of Brevifollis gellanilyticus NBRC 108608.</title>
        <authorList>
            <person name="Hosoyama A."/>
            <person name="Uohara A."/>
            <person name="Ohji S."/>
            <person name="Ichikawa N."/>
        </authorList>
    </citation>
    <scope>NUCLEOTIDE SEQUENCE [LARGE SCALE GENOMIC DNA]</scope>
    <source>
        <strain evidence="2 3">NBRC 108608</strain>
    </source>
</reference>
<keyword evidence="1" id="KW-0472">Membrane</keyword>
<evidence type="ECO:0000313" key="3">
    <source>
        <dbReference type="Proteomes" id="UP000321577"/>
    </source>
</evidence>
<dbReference type="Proteomes" id="UP000321577">
    <property type="component" value="Unassembled WGS sequence"/>
</dbReference>
<comment type="caution">
    <text evidence="2">The sequence shown here is derived from an EMBL/GenBank/DDBJ whole genome shotgun (WGS) entry which is preliminary data.</text>
</comment>
<name>A0A512MEY9_9BACT</name>
<evidence type="ECO:0000313" key="2">
    <source>
        <dbReference type="EMBL" id="GEP45266.1"/>
    </source>
</evidence>
<feature type="transmembrane region" description="Helical" evidence="1">
    <location>
        <begin position="78"/>
        <end position="99"/>
    </location>
</feature>
<keyword evidence="1" id="KW-1133">Transmembrane helix</keyword>
<accession>A0A512MEY9</accession>
<keyword evidence="1" id="KW-0812">Transmembrane</keyword>
<keyword evidence="3" id="KW-1185">Reference proteome</keyword>
<gene>
    <name evidence="2" type="ORF">BGE01nite_45570</name>
</gene>
<dbReference type="AlphaFoldDB" id="A0A512MEY9"/>